<keyword evidence="4" id="KW-0325">Glycoprotein</keyword>
<dbReference type="Proteomes" id="UP001497644">
    <property type="component" value="Chromosome 8"/>
</dbReference>
<organism evidence="7 8">
    <name type="scientific">Lasius platythorax</name>
    <dbReference type="NCBI Taxonomy" id="488582"/>
    <lineage>
        <taxon>Eukaryota</taxon>
        <taxon>Metazoa</taxon>
        <taxon>Ecdysozoa</taxon>
        <taxon>Arthropoda</taxon>
        <taxon>Hexapoda</taxon>
        <taxon>Insecta</taxon>
        <taxon>Pterygota</taxon>
        <taxon>Neoptera</taxon>
        <taxon>Endopterygota</taxon>
        <taxon>Hymenoptera</taxon>
        <taxon>Apocrita</taxon>
        <taxon>Aculeata</taxon>
        <taxon>Formicoidea</taxon>
        <taxon>Formicidae</taxon>
        <taxon>Formicinae</taxon>
        <taxon>Lasius</taxon>
        <taxon>Lasius</taxon>
    </lineage>
</organism>
<comment type="similarity">
    <text evidence="1">Belongs to the carbon-nitrogen hydrolase superfamily. BTD/VNN family.</text>
</comment>
<dbReference type="InterPro" id="IPR040154">
    <property type="entry name" value="Biotinidase/VNN"/>
</dbReference>
<dbReference type="PANTHER" id="PTHR10609">
    <property type="entry name" value="BIOTINIDASE-RELATED"/>
    <property type="match status" value="1"/>
</dbReference>
<evidence type="ECO:0000256" key="4">
    <source>
        <dbReference type="ARBA" id="ARBA00023180"/>
    </source>
</evidence>
<dbReference type="PANTHER" id="PTHR10609:SF14">
    <property type="entry name" value="BIOTINIDASE"/>
    <property type="match status" value="1"/>
</dbReference>
<feature type="domain" description="CN hydrolase" evidence="6">
    <location>
        <begin position="29"/>
        <end position="299"/>
    </location>
</feature>
<evidence type="ECO:0000313" key="7">
    <source>
        <dbReference type="EMBL" id="CAL1687895.1"/>
    </source>
</evidence>
<dbReference type="InterPro" id="IPR036526">
    <property type="entry name" value="C-N_Hydrolase_sf"/>
</dbReference>
<feature type="chain" id="PRO_5043763495" description="CN hydrolase domain-containing protein" evidence="5">
    <location>
        <begin position="21"/>
        <end position="532"/>
    </location>
</feature>
<reference evidence="7" key="1">
    <citation type="submission" date="2024-04" db="EMBL/GenBank/DDBJ databases">
        <authorList>
            <consortium name="Molecular Ecology Group"/>
        </authorList>
    </citation>
    <scope>NUCLEOTIDE SEQUENCE</scope>
</reference>
<dbReference type="SUPFAM" id="SSF56317">
    <property type="entry name" value="Carbon-nitrogen hydrolase"/>
    <property type="match status" value="1"/>
</dbReference>
<sequence>MNQQWIVICFLIACAHLSHQKSTPNSTTYRAAVVEYNPKYFTNSSEILKINSDAYVKHIKTARENNADIIVFPEDGLTTLEFPVREELQDWTTIIPAASDNCTPCTNNTVEVSDALKKISCAARENEIYVVINIAEKLPCTGDGCPEDNIFYYNSNVVFDRTGTIIARYRKTNLFMEPHFDVTSVPEIVTFDTDFGVKFGTFICFDILFYEPALQLTRLHEVTDIAYTTAWFSEAPFLTAVQTHAGWSFSEDVNVLASGYNNPSGGSTGSGIYLGRKGVAKAIMSNTIHEEVLVFEVLKIKKESRFNKDHHDHSKDHDQKVLPYDHKEENIYKELWKKQFDNTVANNDVVYLLHENISAFETFSLEGDVNKTVCQNNFCCDFKIEVVTIDPSTKYRLVVFSGIRIYGNIEAGVRVCSIIQCSNDVISSCGSVQESKTVFSNIEIAATFHDYKNILVMPSTLRSDLLPLSENWTYNEHTHDDHVHISMSLDNNTNNLITFGIYSRYFDKNNTSRTVSEAIHYFIALLMSLLLI</sequence>
<evidence type="ECO:0000256" key="3">
    <source>
        <dbReference type="ARBA" id="ARBA00022801"/>
    </source>
</evidence>
<proteinExistence type="inferred from homology"/>
<dbReference type="Gene3D" id="3.60.110.10">
    <property type="entry name" value="Carbon-nitrogen hydrolase"/>
    <property type="match status" value="1"/>
</dbReference>
<keyword evidence="2 5" id="KW-0732">Signal</keyword>
<accession>A0AAV2P8I5</accession>
<evidence type="ECO:0000259" key="6">
    <source>
        <dbReference type="PROSITE" id="PS50263"/>
    </source>
</evidence>
<dbReference type="EMBL" id="OZ034831">
    <property type="protein sequence ID" value="CAL1687895.1"/>
    <property type="molecule type" value="Genomic_DNA"/>
</dbReference>
<evidence type="ECO:0000313" key="8">
    <source>
        <dbReference type="Proteomes" id="UP001497644"/>
    </source>
</evidence>
<dbReference type="Pfam" id="PF00795">
    <property type="entry name" value="CN_hydrolase"/>
    <property type="match status" value="1"/>
</dbReference>
<dbReference type="PROSITE" id="PS50263">
    <property type="entry name" value="CN_HYDROLASE"/>
    <property type="match status" value="1"/>
</dbReference>
<dbReference type="CDD" id="cd07567">
    <property type="entry name" value="biotinidase_like"/>
    <property type="match status" value="1"/>
</dbReference>
<dbReference type="InterPro" id="IPR043957">
    <property type="entry name" value="Vanin_C"/>
</dbReference>
<feature type="signal peptide" evidence="5">
    <location>
        <begin position="1"/>
        <end position="20"/>
    </location>
</feature>
<evidence type="ECO:0000256" key="5">
    <source>
        <dbReference type="SAM" id="SignalP"/>
    </source>
</evidence>
<gene>
    <name evidence="7" type="ORF">LPLAT_LOCUS13074</name>
</gene>
<dbReference type="InterPro" id="IPR003010">
    <property type="entry name" value="C-N_Hydrolase"/>
</dbReference>
<keyword evidence="8" id="KW-1185">Reference proteome</keyword>
<dbReference type="AlphaFoldDB" id="A0AAV2P8I5"/>
<name>A0AAV2P8I5_9HYME</name>
<dbReference type="Pfam" id="PF19018">
    <property type="entry name" value="Vanin_C"/>
    <property type="match status" value="1"/>
</dbReference>
<evidence type="ECO:0000256" key="2">
    <source>
        <dbReference type="ARBA" id="ARBA00022729"/>
    </source>
</evidence>
<evidence type="ECO:0000256" key="1">
    <source>
        <dbReference type="ARBA" id="ARBA00008225"/>
    </source>
</evidence>
<keyword evidence="3" id="KW-0378">Hydrolase</keyword>
<dbReference type="InterPro" id="IPR012101">
    <property type="entry name" value="Biotinidase-like_euk"/>
</dbReference>
<protein>
    <recommendedName>
        <fullName evidence="6">CN hydrolase domain-containing protein</fullName>
    </recommendedName>
</protein>
<dbReference type="GO" id="GO:0016811">
    <property type="term" value="F:hydrolase activity, acting on carbon-nitrogen (but not peptide) bonds, in linear amides"/>
    <property type="evidence" value="ECO:0007669"/>
    <property type="project" value="InterPro"/>
</dbReference>